<comment type="caution">
    <text evidence="1">The sequence shown here is derived from an EMBL/GenBank/DDBJ whole genome shotgun (WGS) entry which is preliminary data.</text>
</comment>
<dbReference type="EMBL" id="JAAIUW010000007">
    <property type="protein sequence ID" value="KAF7822862.1"/>
    <property type="molecule type" value="Genomic_DNA"/>
</dbReference>
<dbReference type="PANTHER" id="PTHR47262:SF1">
    <property type="entry name" value="OS02G0132600 PROTEIN"/>
    <property type="match status" value="1"/>
</dbReference>
<protein>
    <submittedName>
        <fullName evidence="1">Pentatricopeptide repeat-containing protein</fullName>
    </submittedName>
</protein>
<dbReference type="Proteomes" id="UP000634136">
    <property type="component" value="Unassembled WGS sequence"/>
</dbReference>
<dbReference type="InterPro" id="IPR011990">
    <property type="entry name" value="TPR-like_helical_dom_sf"/>
</dbReference>
<reference evidence="1" key="1">
    <citation type="submission" date="2020-09" db="EMBL/GenBank/DDBJ databases">
        <title>Genome-Enabled Discovery of Anthraquinone Biosynthesis in Senna tora.</title>
        <authorList>
            <person name="Kang S.-H."/>
            <person name="Pandey R.P."/>
            <person name="Lee C.-M."/>
            <person name="Sim J.-S."/>
            <person name="Jeong J.-T."/>
            <person name="Choi B.-S."/>
            <person name="Jung M."/>
            <person name="Ginzburg D."/>
            <person name="Zhao K."/>
            <person name="Won S.Y."/>
            <person name="Oh T.-J."/>
            <person name="Yu Y."/>
            <person name="Kim N.-H."/>
            <person name="Lee O.R."/>
            <person name="Lee T.-H."/>
            <person name="Bashyal P."/>
            <person name="Kim T.-S."/>
            <person name="Lee W.-H."/>
            <person name="Kawkins C."/>
            <person name="Kim C.-K."/>
            <person name="Kim J.S."/>
            <person name="Ahn B.O."/>
            <person name="Rhee S.Y."/>
            <person name="Sohng J.K."/>
        </authorList>
    </citation>
    <scope>NUCLEOTIDE SEQUENCE</scope>
    <source>
        <tissue evidence="1">Leaf</tissue>
    </source>
</reference>
<dbReference type="Gene3D" id="1.25.40.10">
    <property type="entry name" value="Tetratricopeptide repeat domain"/>
    <property type="match status" value="1"/>
</dbReference>
<gene>
    <name evidence="1" type="ORF">G2W53_021006</name>
</gene>
<dbReference type="AlphaFoldDB" id="A0A834WHF9"/>
<evidence type="ECO:0000313" key="2">
    <source>
        <dbReference type="Proteomes" id="UP000634136"/>
    </source>
</evidence>
<dbReference type="OrthoDB" id="767661at2759"/>
<keyword evidence="2" id="KW-1185">Reference proteome</keyword>
<name>A0A834WHF9_9FABA</name>
<organism evidence="1 2">
    <name type="scientific">Senna tora</name>
    <dbReference type="NCBI Taxonomy" id="362788"/>
    <lineage>
        <taxon>Eukaryota</taxon>
        <taxon>Viridiplantae</taxon>
        <taxon>Streptophyta</taxon>
        <taxon>Embryophyta</taxon>
        <taxon>Tracheophyta</taxon>
        <taxon>Spermatophyta</taxon>
        <taxon>Magnoliopsida</taxon>
        <taxon>eudicotyledons</taxon>
        <taxon>Gunneridae</taxon>
        <taxon>Pentapetalae</taxon>
        <taxon>rosids</taxon>
        <taxon>fabids</taxon>
        <taxon>Fabales</taxon>
        <taxon>Fabaceae</taxon>
        <taxon>Caesalpinioideae</taxon>
        <taxon>Cassia clade</taxon>
        <taxon>Senna</taxon>
    </lineage>
</organism>
<evidence type="ECO:0000313" key="1">
    <source>
        <dbReference type="EMBL" id="KAF7822862.1"/>
    </source>
</evidence>
<dbReference type="PANTHER" id="PTHR47262">
    <property type="entry name" value="OS02G0132600 PROTEIN"/>
    <property type="match status" value="1"/>
</dbReference>
<proteinExistence type="predicted"/>
<accession>A0A834WHF9</accession>
<sequence length="312" mass="35883">MRASKAKSLSALTNLLRSSLKTSISEFKCSPPTASFSEDCTSRLGSEYELSSLKLKPASDSEDLPKLVYKRIRSILHTGPLIKRPDPQDVGNAEDLEIPDISWLSNMSHSTPPKKNMSHSNIFLQRKELSRERKRNLMFEVRQLKRFGKLVTLCADTLGIEDMVKLFSKLGREPGVKCYNELIGICIDKARETEDEEVAIEEMAKAFHLFKLMGEKGFQLEEKTYCPLLLHLIDKGMVDEFQFFIDVIKDKNPRSISRLGYYEMMLWLRVNNEEKIQDLCNYIAYNDGADTSDLQEWEYQVAFVEKWRTASA</sequence>